<dbReference type="PANTHER" id="PTHR35558:SF1">
    <property type="entry name" value="ENDONUCLEASE_EXONUCLEASE_PHOSPHATASE DOMAIN-CONTAINING PROTEIN"/>
    <property type="match status" value="1"/>
</dbReference>
<dbReference type="Proteomes" id="UP001066276">
    <property type="component" value="Chromosome 2_1"/>
</dbReference>
<feature type="region of interest" description="Disordered" evidence="1">
    <location>
        <begin position="288"/>
        <end position="332"/>
    </location>
</feature>
<sequence length="332" mass="38234">MEEIIVEDQQDDLERMLAQMRSEALKRGKDWLRKKMGDSTPEGGFSPTKEQHAPTGQDIGALQADREQTPKPNKRQKSGAHAQGSDRAAPGDPTPAWGMPSWEIEPFKSVGLPPEAYTRPSLGQPAMTTRDAGLANAIPLAVKERVWWKEFIDIFSWLEIQLEGLDLTVCDKKDEDRRERKRARKEINFENWLDAFRIMACIIVEKFPRCAADLWLYESKIHEDHHQFPGDAWLEYDKSFRLKMQAHPEMEWSEEDVSSYIHKMMVAKEVRSWAGRVEQPFRSTHFKGKYEKHRSAHRHKPWTSNKGSGTRQRRPSAGNMKQMNALGGIVAN</sequence>
<proteinExistence type="predicted"/>
<feature type="region of interest" description="Disordered" evidence="1">
    <location>
        <begin position="26"/>
        <end position="102"/>
    </location>
</feature>
<reference evidence="2" key="1">
    <citation type="journal article" date="2022" name="bioRxiv">
        <title>Sequencing and chromosome-scale assembly of the giantPleurodeles waltlgenome.</title>
        <authorList>
            <person name="Brown T."/>
            <person name="Elewa A."/>
            <person name="Iarovenko S."/>
            <person name="Subramanian E."/>
            <person name="Araus A.J."/>
            <person name="Petzold A."/>
            <person name="Susuki M."/>
            <person name="Suzuki K.-i.T."/>
            <person name="Hayashi T."/>
            <person name="Toyoda A."/>
            <person name="Oliveira C."/>
            <person name="Osipova E."/>
            <person name="Leigh N.D."/>
            <person name="Simon A."/>
            <person name="Yun M.H."/>
        </authorList>
    </citation>
    <scope>NUCLEOTIDE SEQUENCE</scope>
    <source>
        <strain evidence="2">20211129_DDA</strain>
        <tissue evidence="2">Liver</tissue>
    </source>
</reference>
<gene>
    <name evidence="2" type="ORF">NDU88_005836</name>
</gene>
<evidence type="ECO:0000313" key="3">
    <source>
        <dbReference type="Proteomes" id="UP001066276"/>
    </source>
</evidence>
<organism evidence="2 3">
    <name type="scientific">Pleurodeles waltl</name>
    <name type="common">Iberian ribbed newt</name>
    <dbReference type="NCBI Taxonomy" id="8319"/>
    <lineage>
        <taxon>Eukaryota</taxon>
        <taxon>Metazoa</taxon>
        <taxon>Chordata</taxon>
        <taxon>Craniata</taxon>
        <taxon>Vertebrata</taxon>
        <taxon>Euteleostomi</taxon>
        <taxon>Amphibia</taxon>
        <taxon>Batrachia</taxon>
        <taxon>Caudata</taxon>
        <taxon>Salamandroidea</taxon>
        <taxon>Salamandridae</taxon>
        <taxon>Pleurodelinae</taxon>
        <taxon>Pleurodeles</taxon>
    </lineage>
</organism>
<accession>A0AAV7VL27</accession>
<name>A0AAV7VL27_PLEWA</name>
<comment type="caution">
    <text evidence="2">The sequence shown here is derived from an EMBL/GenBank/DDBJ whole genome shotgun (WGS) entry which is preliminary data.</text>
</comment>
<keyword evidence="3" id="KW-1185">Reference proteome</keyword>
<feature type="compositionally biased region" description="Basic residues" evidence="1">
    <location>
        <begin position="288"/>
        <end position="301"/>
    </location>
</feature>
<dbReference type="EMBL" id="JANPWB010000003">
    <property type="protein sequence ID" value="KAJ1202033.1"/>
    <property type="molecule type" value="Genomic_DNA"/>
</dbReference>
<dbReference type="AlphaFoldDB" id="A0AAV7VL27"/>
<dbReference type="PANTHER" id="PTHR35558">
    <property type="entry name" value="SGNH_HYDRO DOMAIN-CONTAINING PROTEIN"/>
    <property type="match status" value="1"/>
</dbReference>
<evidence type="ECO:0000256" key="1">
    <source>
        <dbReference type="SAM" id="MobiDB-lite"/>
    </source>
</evidence>
<evidence type="ECO:0000313" key="2">
    <source>
        <dbReference type="EMBL" id="KAJ1202033.1"/>
    </source>
</evidence>
<protein>
    <submittedName>
        <fullName evidence="2">Uncharacterized protein</fullName>
    </submittedName>
</protein>
<feature type="compositionally biased region" description="Basic and acidic residues" evidence="1">
    <location>
        <begin position="26"/>
        <end position="37"/>
    </location>
</feature>